<keyword evidence="3" id="KW-1185">Reference proteome</keyword>
<gene>
    <name evidence="2" type="ORF">THAOC_01988</name>
</gene>
<sequence>MLGVSSQGRTTEEELETTGVGASPGGRGTRRSPDDPLGRRGASSERRRGKNGAPVLVDSRDAVHPVRASSQGDRFPRRLCLPSRCPPSGLPGGSAHPPGQEVAPATPR</sequence>
<evidence type="ECO:0000313" key="2">
    <source>
        <dbReference type="EMBL" id="EJK76260.1"/>
    </source>
</evidence>
<proteinExistence type="predicted"/>
<dbReference type="AlphaFoldDB" id="K0TFY8"/>
<reference evidence="2 3" key="1">
    <citation type="journal article" date="2012" name="Genome Biol.">
        <title>Genome and low-iron response of an oceanic diatom adapted to chronic iron limitation.</title>
        <authorList>
            <person name="Lommer M."/>
            <person name="Specht M."/>
            <person name="Roy A.S."/>
            <person name="Kraemer L."/>
            <person name="Andreson R."/>
            <person name="Gutowska M.A."/>
            <person name="Wolf J."/>
            <person name="Bergner S.V."/>
            <person name="Schilhabel M.B."/>
            <person name="Klostermeier U.C."/>
            <person name="Beiko R.G."/>
            <person name="Rosenstiel P."/>
            <person name="Hippler M."/>
            <person name="Laroche J."/>
        </authorList>
    </citation>
    <scope>NUCLEOTIDE SEQUENCE [LARGE SCALE GENOMIC DNA]</scope>
    <source>
        <strain evidence="2 3">CCMP1005</strain>
    </source>
</reference>
<organism evidence="2 3">
    <name type="scientific">Thalassiosira oceanica</name>
    <name type="common">Marine diatom</name>
    <dbReference type="NCBI Taxonomy" id="159749"/>
    <lineage>
        <taxon>Eukaryota</taxon>
        <taxon>Sar</taxon>
        <taxon>Stramenopiles</taxon>
        <taxon>Ochrophyta</taxon>
        <taxon>Bacillariophyta</taxon>
        <taxon>Coscinodiscophyceae</taxon>
        <taxon>Thalassiosirophycidae</taxon>
        <taxon>Thalassiosirales</taxon>
        <taxon>Thalassiosiraceae</taxon>
        <taxon>Thalassiosira</taxon>
    </lineage>
</organism>
<evidence type="ECO:0000256" key="1">
    <source>
        <dbReference type="SAM" id="MobiDB-lite"/>
    </source>
</evidence>
<evidence type="ECO:0000313" key="3">
    <source>
        <dbReference type="Proteomes" id="UP000266841"/>
    </source>
</evidence>
<dbReference type="Proteomes" id="UP000266841">
    <property type="component" value="Unassembled WGS sequence"/>
</dbReference>
<protein>
    <submittedName>
        <fullName evidence="2">Uncharacterized protein</fullName>
    </submittedName>
</protein>
<accession>K0TFY8</accession>
<comment type="caution">
    <text evidence="2">The sequence shown here is derived from an EMBL/GenBank/DDBJ whole genome shotgun (WGS) entry which is preliminary data.</text>
</comment>
<name>K0TFY8_THAOC</name>
<feature type="compositionally biased region" description="Basic and acidic residues" evidence="1">
    <location>
        <begin position="31"/>
        <end position="46"/>
    </location>
</feature>
<dbReference type="EMBL" id="AGNL01002400">
    <property type="protein sequence ID" value="EJK76260.1"/>
    <property type="molecule type" value="Genomic_DNA"/>
</dbReference>
<feature type="region of interest" description="Disordered" evidence="1">
    <location>
        <begin position="1"/>
        <end position="108"/>
    </location>
</feature>